<evidence type="ECO:0000256" key="4">
    <source>
        <dbReference type="ARBA" id="ARBA00019595"/>
    </source>
</evidence>
<dbReference type="InterPro" id="IPR000888">
    <property type="entry name" value="RmlC-like"/>
</dbReference>
<evidence type="ECO:0000256" key="1">
    <source>
        <dbReference type="ARBA" id="ARBA00001298"/>
    </source>
</evidence>
<comment type="similarity">
    <text evidence="5">Belongs to the dTDP-4-dehydrorhamnose 3,5-epimerase family.</text>
</comment>
<dbReference type="GO" id="GO:0008830">
    <property type="term" value="F:dTDP-4-dehydrorhamnose 3,5-epimerase activity"/>
    <property type="evidence" value="ECO:0007669"/>
    <property type="project" value="UniProtKB-EC"/>
</dbReference>
<comment type="subunit">
    <text evidence="5">Homodimer.</text>
</comment>
<dbReference type="Pfam" id="PF00908">
    <property type="entry name" value="dTDP_sugar_isom"/>
    <property type="match status" value="1"/>
</dbReference>
<gene>
    <name evidence="6" type="primary">rfbC</name>
    <name evidence="6" type="ORF">Q8Y70_08065</name>
</gene>
<evidence type="ECO:0000256" key="2">
    <source>
        <dbReference type="ARBA" id="ARBA00001997"/>
    </source>
</evidence>
<dbReference type="SUPFAM" id="SSF51182">
    <property type="entry name" value="RmlC-like cupins"/>
    <property type="match status" value="1"/>
</dbReference>
<keyword evidence="5 6" id="KW-0413">Isomerase</keyword>
<evidence type="ECO:0000313" key="6">
    <source>
        <dbReference type="EMBL" id="WOZ78995.1"/>
    </source>
</evidence>
<name>A0ABZ0MU73_9ENTR</name>
<dbReference type="EMBL" id="CP137744">
    <property type="protein sequence ID" value="WOZ78995.1"/>
    <property type="molecule type" value="Genomic_DNA"/>
</dbReference>
<dbReference type="NCBIfam" id="TIGR01221">
    <property type="entry name" value="rmlC"/>
    <property type="match status" value="1"/>
</dbReference>
<dbReference type="CDD" id="cd00438">
    <property type="entry name" value="cupin_RmlC"/>
    <property type="match status" value="1"/>
</dbReference>
<keyword evidence="7" id="KW-1185">Reference proteome</keyword>
<dbReference type="Proteomes" id="UP001302368">
    <property type="component" value="Chromosome"/>
</dbReference>
<accession>A0ABZ0MU73</accession>
<comment type="pathway">
    <text evidence="5">Carbohydrate biosynthesis; dTDP-L-rhamnose biosynthesis.</text>
</comment>
<dbReference type="PANTHER" id="PTHR21047:SF2">
    <property type="entry name" value="THYMIDINE DIPHOSPHO-4-KETO-RHAMNOSE 3,5-EPIMERASE"/>
    <property type="match status" value="1"/>
</dbReference>
<organism evidence="6 7">
    <name type="scientific">Kosakonia sacchari</name>
    <dbReference type="NCBI Taxonomy" id="1158459"/>
    <lineage>
        <taxon>Bacteria</taxon>
        <taxon>Pseudomonadati</taxon>
        <taxon>Pseudomonadota</taxon>
        <taxon>Gammaproteobacteria</taxon>
        <taxon>Enterobacterales</taxon>
        <taxon>Enterobacteriaceae</taxon>
        <taxon>Kosakonia</taxon>
    </lineage>
</organism>
<dbReference type="PANTHER" id="PTHR21047">
    <property type="entry name" value="DTDP-6-DEOXY-D-GLUCOSE-3,5 EPIMERASE"/>
    <property type="match status" value="1"/>
</dbReference>
<sequence>MKVIETEIKGLLIFEPKVFEDERGFFFESFNQRIFNNAVGYEVEFVQDNHSLSGKNVLRGLHFQLEPYAQGKLVRCISGAVYDVAVDIRPSSESFGKWVGVELSAKNKKQFWIPPGFAHGFLTLCDKTEFVYKATNFYRPESERSLIWNDESLNIEWPTIEESPTVSAKDSAAQTLKELFS</sequence>
<evidence type="ECO:0000313" key="7">
    <source>
        <dbReference type="Proteomes" id="UP001302368"/>
    </source>
</evidence>
<dbReference type="RefSeq" id="WP_305735581.1">
    <property type="nucleotide sequence ID" value="NZ_CP137744.1"/>
</dbReference>
<proteinExistence type="inferred from homology"/>
<protein>
    <recommendedName>
        <fullName evidence="4 5">dTDP-4-dehydrorhamnose 3,5-epimerase</fullName>
        <ecNumber evidence="3 5">5.1.3.13</ecNumber>
    </recommendedName>
    <alternativeName>
        <fullName evidence="5">Thymidine diphospho-4-keto-rhamnose 3,5-epimerase</fullName>
    </alternativeName>
</protein>
<comment type="catalytic activity">
    <reaction evidence="1 5">
        <text>dTDP-4-dehydro-6-deoxy-alpha-D-glucose = dTDP-4-dehydro-beta-L-rhamnose</text>
        <dbReference type="Rhea" id="RHEA:16969"/>
        <dbReference type="ChEBI" id="CHEBI:57649"/>
        <dbReference type="ChEBI" id="CHEBI:62830"/>
        <dbReference type="EC" id="5.1.3.13"/>
    </reaction>
</comment>
<reference evidence="6 7" key="1">
    <citation type="submission" date="2023-10" db="EMBL/GenBank/DDBJ databases">
        <title>Genome sequencing of the isolated polysaccharide-producing bacterium Kosakonia sacchari KS2022.</title>
        <authorList>
            <person name="Yi X."/>
        </authorList>
    </citation>
    <scope>NUCLEOTIDE SEQUENCE [LARGE SCALE GENOMIC DNA]</scope>
    <source>
        <strain evidence="6 7">KS2022</strain>
    </source>
</reference>
<dbReference type="InterPro" id="IPR014710">
    <property type="entry name" value="RmlC-like_jellyroll"/>
</dbReference>
<dbReference type="EC" id="5.1.3.13" evidence="3 5"/>
<dbReference type="InterPro" id="IPR011051">
    <property type="entry name" value="RmlC_Cupin_sf"/>
</dbReference>
<dbReference type="Gene3D" id="2.60.120.10">
    <property type="entry name" value="Jelly Rolls"/>
    <property type="match status" value="1"/>
</dbReference>
<evidence type="ECO:0000256" key="3">
    <source>
        <dbReference type="ARBA" id="ARBA00012098"/>
    </source>
</evidence>
<evidence type="ECO:0000256" key="5">
    <source>
        <dbReference type="RuleBase" id="RU364069"/>
    </source>
</evidence>
<comment type="function">
    <text evidence="2 5">Catalyzes the epimerization of the C3' and C5'positions of dTDP-6-deoxy-D-xylo-4-hexulose, forming dTDP-6-deoxy-L-lyxo-4-hexulose.</text>
</comment>